<evidence type="ECO:0000256" key="4">
    <source>
        <dbReference type="SAM" id="MobiDB-lite"/>
    </source>
</evidence>
<comment type="subcellular location">
    <subcellularLocation>
        <location evidence="1">Secreted</location>
    </subcellularLocation>
</comment>
<reference evidence="6" key="4">
    <citation type="submission" date="2025-09" db="UniProtKB">
        <authorList>
            <consortium name="Ensembl"/>
        </authorList>
    </citation>
    <scope>IDENTIFICATION</scope>
</reference>
<dbReference type="PANTHER" id="PTHR14905">
    <property type="entry name" value="NG37"/>
    <property type="match status" value="1"/>
</dbReference>
<feature type="region of interest" description="Disordered" evidence="4">
    <location>
        <begin position="260"/>
        <end position="280"/>
    </location>
</feature>
<evidence type="ECO:0000259" key="5">
    <source>
        <dbReference type="Pfam" id="PF25106"/>
    </source>
</evidence>
<evidence type="ECO:0000313" key="7">
    <source>
        <dbReference type="Proteomes" id="UP000008144"/>
    </source>
</evidence>
<keyword evidence="2" id="KW-0964">Secreted</keyword>
<accession>H2XLS2</accession>
<feature type="compositionally biased region" description="Polar residues" evidence="4">
    <location>
        <begin position="271"/>
        <end position="280"/>
    </location>
</feature>
<keyword evidence="7" id="KW-1185">Reference proteome</keyword>
<reference evidence="7" key="1">
    <citation type="journal article" date="2002" name="Science">
        <title>The draft genome of Ciona intestinalis: insights into chordate and vertebrate origins.</title>
        <authorList>
            <person name="Dehal P."/>
            <person name="Satou Y."/>
            <person name="Campbell R.K."/>
            <person name="Chapman J."/>
            <person name="Degnan B."/>
            <person name="De Tomaso A."/>
            <person name="Davidson B."/>
            <person name="Di Gregorio A."/>
            <person name="Gelpke M."/>
            <person name="Goodstein D.M."/>
            <person name="Harafuji N."/>
            <person name="Hastings K.E."/>
            <person name="Ho I."/>
            <person name="Hotta K."/>
            <person name="Huang W."/>
            <person name="Kawashima T."/>
            <person name="Lemaire P."/>
            <person name="Martinez D."/>
            <person name="Meinertzhagen I.A."/>
            <person name="Necula S."/>
            <person name="Nonaka M."/>
            <person name="Putnam N."/>
            <person name="Rash S."/>
            <person name="Saiga H."/>
            <person name="Satake M."/>
            <person name="Terry A."/>
            <person name="Yamada L."/>
            <person name="Wang H.G."/>
            <person name="Awazu S."/>
            <person name="Azumi K."/>
            <person name="Boore J."/>
            <person name="Branno M."/>
            <person name="Chin-Bow S."/>
            <person name="DeSantis R."/>
            <person name="Doyle S."/>
            <person name="Francino P."/>
            <person name="Keys D.N."/>
            <person name="Haga S."/>
            <person name="Hayashi H."/>
            <person name="Hino K."/>
            <person name="Imai K.S."/>
            <person name="Inaba K."/>
            <person name="Kano S."/>
            <person name="Kobayashi K."/>
            <person name="Kobayashi M."/>
            <person name="Lee B.I."/>
            <person name="Makabe K.W."/>
            <person name="Manohar C."/>
            <person name="Matassi G."/>
            <person name="Medina M."/>
            <person name="Mochizuki Y."/>
            <person name="Mount S."/>
            <person name="Morishita T."/>
            <person name="Miura S."/>
            <person name="Nakayama A."/>
            <person name="Nishizaka S."/>
            <person name="Nomoto H."/>
            <person name="Ohta F."/>
            <person name="Oishi K."/>
            <person name="Rigoutsos I."/>
            <person name="Sano M."/>
            <person name="Sasaki A."/>
            <person name="Sasakura Y."/>
            <person name="Shoguchi E."/>
            <person name="Shin-i T."/>
            <person name="Spagnuolo A."/>
            <person name="Stainier D."/>
            <person name="Suzuki M.M."/>
            <person name="Tassy O."/>
            <person name="Takatori N."/>
            <person name="Tokuoka M."/>
            <person name="Yagi K."/>
            <person name="Yoshizaki F."/>
            <person name="Wada S."/>
            <person name="Zhang C."/>
            <person name="Hyatt P.D."/>
            <person name="Larimer F."/>
            <person name="Detter C."/>
            <person name="Doggett N."/>
            <person name="Glavina T."/>
            <person name="Hawkins T."/>
            <person name="Richardson P."/>
            <person name="Lucas S."/>
            <person name="Kohara Y."/>
            <person name="Levine M."/>
            <person name="Satoh N."/>
            <person name="Rokhsar D.S."/>
        </authorList>
    </citation>
    <scope>NUCLEOTIDE SEQUENCE [LARGE SCALE GENOMIC DNA]</scope>
</reference>
<dbReference type="InParanoid" id="H2XLS2"/>
<feature type="domain" description="Hemicentin-1-like von Willebrand factor A" evidence="5">
    <location>
        <begin position="1"/>
        <end position="185"/>
    </location>
</feature>
<dbReference type="InterPro" id="IPR036465">
    <property type="entry name" value="vWFA_dom_sf"/>
</dbReference>
<organism evidence="6 7">
    <name type="scientific">Ciona intestinalis</name>
    <name type="common">Transparent sea squirt</name>
    <name type="synonym">Ascidia intestinalis</name>
    <dbReference type="NCBI Taxonomy" id="7719"/>
    <lineage>
        <taxon>Eukaryota</taxon>
        <taxon>Metazoa</taxon>
        <taxon>Chordata</taxon>
        <taxon>Tunicata</taxon>
        <taxon>Ascidiacea</taxon>
        <taxon>Phlebobranchia</taxon>
        <taxon>Cionidae</taxon>
        <taxon>Ciona</taxon>
    </lineage>
</organism>
<keyword evidence="3" id="KW-0732">Signal</keyword>
<evidence type="ECO:0000256" key="2">
    <source>
        <dbReference type="ARBA" id="ARBA00022525"/>
    </source>
</evidence>
<dbReference type="Pfam" id="PF25106">
    <property type="entry name" value="VWA_4"/>
    <property type="match status" value="1"/>
</dbReference>
<dbReference type="OMA" id="RMYYDLA"/>
<protein>
    <recommendedName>
        <fullName evidence="5">Hemicentin-1-like von Willebrand factor A domain-containing protein</fullName>
    </recommendedName>
</protein>
<dbReference type="GeneTree" id="ENSGT00390000011517"/>
<sequence>MENEIVAVKEWISNCVTTNYASCGNPPTGGWVLSTFNDPTIGRVVGPTTDINRIITALDALQVHGGGDCPELSMTGIKNAAKVIPEQNTGCKIFFFTDATSKDGYTFKSTMSVFTKNNCVFIPVLTGCCHECEDPCVSQDSEYCTNYVTDDRADLFLRKKQDYGVGSTPAERMYYDLASTTGGAISLTDKPTSPEHLLEFLEQEVTLGYCPTTELAGPPPFGYTNIHDCNVTNSCWDHSVRKCYCPSTSKCSKDPITASTTTVETHDPHLSATTTAIPPA</sequence>
<proteinExistence type="predicted"/>
<dbReference type="HOGENOM" id="CLU_995793_0_0_1"/>
<evidence type="ECO:0000256" key="3">
    <source>
        <dbReference type="ARBA" id="ARBA00022729"/>
    </source>
</evidence>
<dbReference type="AlphaFoldDB" id="H2XLS2"/>
<dbReference type="PANTHER" id="PTHR14905:SF21">
    <property type="entry name" value="VWFA DOMAIN-CONTAINING PROTEIN"/>
    <property type="match status" value="1"/>
</dbReference>
<dbReference type="InterPro" id="IPR056861">
    <property type="entry name" value="HMCN1-like_VWA"/>
</dbReference>
<reference evidence="6" key="3">
    <citation type="submission" date="2025-08" db="UniProtKB">
        <authorList>
            <consortium name="Ensembl"/>
        </authorList>
    </citation>
    <scope>IDENTIFICATION</scope>
</reference>
<dbReference type="STRING" id="7719.ENSCINP00000030604"/>
<name>H2XLS2_CIOIN</name>
<dbReference type="Proteomes" id="UP000008144">
    <property type="component" value="Chromosome 1"/>
</dbReference>
<dbReference type="Ensembl" id="ENSCINT00000035198.1">
    <property type="protein sequence ID" value="ENSCINP00000030604.1"/>
    <property type="gene ID" value="ENSCING00000018037.1"/>
</dbReference>
<dbReference type="EMBL" id="EAAA01000272">
    <property type="status" value="NOT_ANNOTATED_CDS"/>
    <property type="molecule type" value="Genomic_DNA"/>
</dbReference>
<evidence type="ECO:0000256" key="1">
    <source>
        <dbReference type="ARBA" id="ARBA00004613"/>
    </source>
</evidence>
<dbReference type="Gene3D" id="3.40.50.410">
    <property type="entry name" value="von Willebrand factor, type A domain"/>
    <property type="match status" value="1"/>
</dbReference>
<reference evidence="6" key="2">
    <citation type="journal article" date="2008" name="Genome Biol.">
        <title>Improved genome assembly and evidence-based global gene model set for the chordate Ciona intestinalis: new insight into intron and operon populations.</title>
        <authorList>
            <person name="Satou Y."/>
            <person name="Mineta K."/>
            <person name="Ogasawara M."/>
            <person name="Sasakura Y."/>
            <person name="Shoguchi E."/>
            <person name="Ueno K."/>
            <person name="Yamada L."/>
            <person name="Matsumoto J."/>
            <person name="Wasserscheid J."/>
            <person name="Dewar K."/>
            <person name="Wiley G.B."/>
            <person name="Macmil S.L."/>
            <person name="Roe B.A."/>
            <person name="Zeller R.W."/>
            <person name="Hastings K.E."/>
            <person name="Lemaire P."/>
            <person name="Lindquist E."/>
            <person name="Endo T."/>
            <person name="Hotta K."/>
            <person name="Inaba K."/>
        </authorList>
    </citation>
    <scope>NUCLEOTIDE SEQUENCE [LARGE SCALE GENOMIC DNA]</scope>
    <source>
        <strain evidence="6">wild type</strain>
    </source>
</reference>
<dbReference type="InterPro" id="IPR052577">
    <property type="entry name" value="VWA7"/>
</dbReference>
<evidence type="ECO:0000313" key="6">
    <source>
        <dbReference type="Ensembl" id="ENSCINP00000030604.1"/>
    </source>
</evidence>